<gene>
    <name evidence="1" type="ORF">ENSA5_40720</name>
</gene>
<sequence>MSTLIEEPNPMQNRRRNLALLSLVAVFTAGLGLVQTSELGLSNDVRTELAQVGIEGEDDIPLPLTRDVS</sequence>
<dbReference type="EMBL" id="PVNK01000176">
    <property type="protein sequence ID" value="PRP94605.1"/>
    <property type="molecule type" value="Genomic_DNA"/>
</dbReference>
<dbReference type="RefSeq" id="WP_106393366.1">
    <property type="nucleotide sequence ID" value="NZ_PVNK01000176.1"/>
</dbReference>
<dbReference type="Proteomes" id="UP000237968">
    <property type="component" value="Unassembled WGS sequence"/>
</dbReference>
<evidence type="ECO:0000313" key="2">
    <source>
        <dbReference type="Proteomes" id="UP000237968"/>
    </source>
</evidence>
<organism evidence="1 2">
    <name type="scientific">Enhygromyxa salina</name>
    <dbReference type="NCBI Taxonomy" id="215803"/>
    <lineage>
        <taxon>Bacteria</taxon>
        <taxon>Pseudomonadati</taxon>
        <taxon>Myxococcota</taxon>
        <taxon>Polyangia</taxon>
        <taxon>Nannocystales</taxon>
        <taxon>Nannocystaceae</taxon>
        <taxon>Enhygromyxa</taxon>
    </lineage>
</organism>
<dbReference type="AlphaFoldDB" id="A0A2S9XP25"/>
<evidence type="ECO:0000313" key="1">
    <source>
        <dbReference type="EMBL" id="PRP94605.1"/>
    </source>
</evidence>
<reference evidence="1 2" key="1">
    <citation type="submission" date="2018-03" db="EMBL/GenBank/DDBJ databases">
        <title>Draft Genome Sequences of the Obligatory Marine Myxobacteria Enhygromyxa salina SWB005.</title>
        <authorList>
            <person name="Poehlein A."/>
            <person name="Moghaddam J.A."/>
            <person name="Harms H."/>
            <person name="Alanjari M."/>
            <person name="Koenig G.M."/>
            <person name="Daniel R."/>
            <person name="Schaeberle T.F."/>
        </authorList>
    </citation>
    <scope>NUCLEOTIDE SEQUENCE [LARGE SCALE GENOMIC DNA]</scope>
    <source>
        <strain evidence="1 2">SWB005</strain>
    </source>
</reference>
<protein>
    <submittedName>
        <fullName evidence="1">Uncharacterized protein</fullName>
    </submittedName>
</protein>
<accession>A0A2S9XP25</accession>
<keyword evidence="2" id="KW-1185">Reference proteome</keyword>
<comment type="caution">
    <text evidence="1">The sequence shown here is derived from an EMBL/GenBank/DDBJ whole genome shotgun (WGS) entry which is preliminary data.</text>
</comment>
<proteinExistence type="predicted"/>
<name>A0A2S9XP25_9BACT</name>